<dbReference type="GO" id="GO:0016757">
    <property type="term" value="F:glycosyltransferase activity"/>
    <property type="evidence" value="ECO:0007669"/>
    <property type="project" value="UniProtKB-KW"/>
</dbReference>
<dbReference type="EMBL" id="FCOR01000007">
    <property type="protein sequence ID" value="CVK16447.1"/>
    <property type="molecule type" value="Genomic_DNA"/>
</dbReference>
<keyword evidence="2" id="KW-0328">Glycosyltransferase</keyword>
<dbReference type="PANTHER" id="PTHR11608">
    <property type="entry name" value="BIFUNCTIONAL PROTEIN PYRR"/>
    <property type="match status" value="1"/>
</dbReference>
<dbReference type="STRING" id="1586267.GCA_001418685_01300"/>
<proteinExistence type="predicted"/>
<dbReference type="InterPro" id="IPR000836">
    <property type="entry name" value="PRTase_dom"/>
</dbReference>
<keyword evidence="3" id="KW-1185">Reference proteome</keyword>
<feature type="domain" description="Phosphoribosyltransferase" evidence="1">
    <location>
        <begin position="27"/>
        <end position="232"/>
    </location>
</feature>
<dbReference type="NCBIfam" id="NF001097">
    <property type="entry name" value="PRK00129.1"/>
    <property type="match status" value="1"/>
</dbReference>
<protein>
    <submittedName>
        <fullName evidence="2">Uracil phosphoribosyltransferase</fullName>
    </submittedName>
</protein>
<name>A0A0X3AQP8_9FLAO</name>
<dbReference type="InterPro" id="IPR029057">
    <property type="entry name" value="PRTase-like"/>
</dbReference>
<dbReference type="Proteomes" id="UP000182761">
    <property type="component" value="Unassembled WGS sequence"/>
</dbReference>
<evidence type="ECO:0000313" key="2">
    <source>
        <dbReference type="EMBL" id="CVK16447.1"/>
    </source>
</evidence>
<sequence>MLIIKFSANELYLQKTIVMIVHDFSKSKSIINHFVGELRDVKIQKDRMRFRKNLERIGEILGYELSKTLEYHTVTINTPLGTKPTELVIQQPVLCTILRAGLPLHQGMMNFFDQAETTFVSAFRHHSNGNKEFEIVVEYLATPSLQNKTLIISDPMLATGESLANVYEVLLSQGKPGKVHIVAAIGSKPGIEYIKTKLPENSELWIASVDEELDDNQYIIPGLGDAGDLAFGKKLSK</sequence>
<keyword evidence="2" id="KW-0808">Transferase</keyword>
<accession>A0A0X3AQP8</accession>
<dbReference type="SUPFAM" id="SSF53271">
    <property type="entry name" value="PRTase-like"/>
    <property type="match status" value="1"/>
</dbReference>
<dbReference type="Gene3D" id="3.40.50.2020">
    <property type="match status" value="1"/>
</dbReference>
<organism evidence="2 3">
    <name type="scientific">Apibacter mensalis</name>
    <dbReference type="NCBI Taxonomy" id="1586267"/>
    <lineage>
        <taxon>Bacteria</taxon>
        <taxon>Pseudomonadati</taxon>
        <taxon>Bacteroidota</taxon>
        <taxon>Flavobacteriia</taxon>
        <taxon>Flavobacteriales</taxon>
        <taxon>Weeksellaceae</taxon>
        <taxon>Apibacter</taxon>
    </lineage>
</organism>
<dbReference type="Pfam" id="PF14681">
    <property type="entry name" value="UPRTase"/>
    <property type="match status" value="1"/>
</dbReference>
<dbReference type="CDD" id="cd06223">
    <property type="entry name" value="PRTases_typeI"/>
    <property type="match status" value="1"/>
</dbReference>
<evidence type="ECO:0000313" key="3">
    <source>
        <dbReference type="Proteomes" id="UP000182761"/>
    </source>
</evidence>
<gene>
    <name evidence="2" type="ORF">Ga0061079_10749</name>
</gene>
<evidence type="ECO:0000259" key="1">
    <source>
        <dbReference type="Pfam" id="PF14681"/>
    </source>
</evidence>
<dbReference type="InterPro" id="IPR050137">
    <property type="entry name" value="PyrR_bifunctional"/>
</dbReference>
<dbReference type="AlphaFoldDB" id="A0A0X3AQP8"/>
<dbReference type="PANTHER" id="PTHR11608:SF0">
    <property type="entry name" value="BIFUNCTIONAL PROTEIN PYRR"/>
    <property type="match status" value="1"/>
</dbReference>
<reference evidence="2 3" key="1">
    <citation type="submission" date="2016-01" db="EMBL/GenBank/DDBJ databases">
        <authorList>
            <person name="McClelland M."/>
            <person name="Jain A."/>
            <person name="Saraogi P."/>
            <person name="Mendelson R."/>
            <person name="Westerman R."/>
            <person name="SanMiguel P."/>
            <person name="Csonka L."/>
        </authorList>
    </citation>
    <scope>NUCLEOTIDE SEQUENCE [LARGE SCALE GENOMIC DNA]</scope>
    <source>
        <strain evidence="2 3">R-53146</strain>
    </source>
</reference>